<feature type="compositionally biased region" description="Acidic residues" evidence="1">
    <location>
        <begin position="10"/>
        <end position="20"/>
    </location>
</feature>
<proteinExistence type="predicted"/>
<sequence>MDGKCSHTQEEDDKLEEDEAPINVQDPVQVLSKGPPKKLKSFQDIKKIK</sequence>
<name>A0A0A9FJK5_ARUDO</name>
<protein>
    <submittedName>
        <fullName evidence="2">Uncharacterized protein</fullName>
    </submittedName>
</protein>
<evidence type="ECO:0000313" key="2">
    <source>
        <dbReference type="EMBL" id="JAE10311.1"/>
    </source>
</evidence>
<accession>A0A0A9FJK5</accession>
<reference evidence="2" key="2">
    <citation type="journal article" date="2015" name="Data Brief">
        <title>Shoot transcriptome of the giant reed, Arundo donax.</title>
        <authorList>
            <person name="Barrero R.A."/>
            <person name="Guerrero F.D."/>
            <person name="Moolhuijzen P."/>
            <person name="Goolsby J.A."/>
            <person name="Tidwell J."/>
            <person name="Bellgard S.E."/>
            <person name="Bellgard M.I."/>
        </authorList>
    </citation>
    <scope>NUCLEOTIDE SEQUENCE</scope>
    <source>
        <tissue evidence="2">Shoot tissue taken approximately 20 cm above the soil surface</tissue>
    </source>
</reference>
<reference evidence="2" key="1">
    <citation type="submission" date="2014-09" db="EMBL/GenBank/DDBJ databases">
        <authorList>
            <person name="Magalhaes I.L.F."/>
            <person name="Oliveira U."/>
            <person name="Santos F.R."/>
            <person name="Vidigal T.H.D.A."/>
            <person name="Brescovit A.D."/>
            <person name="Santos A.J."/>
        </authorList>
    </citation>
    <scope>NUCLEOTIDE SEQUENCE</scope>
    <source>
        <tissue evidence="2">Shoot tissue taken approximately 20 cm above the soil surface</tissue>
    </source>
</reference>
<dbReference type="EMBL" id="GBRH01187585">
    <property type="protein sequence ID" value="JAE10311.1"/>
    <property type="molecule type" value="Transcribed_RNA"/>
</dbReference>
<organism evidence="2">
    <name type="scientific">Arundo donax</name>
    <name type="common">Giant reed</name>
    <name type="synonym">Donax arundinaceus</name>
    <dbReference type="NCBI Taxonomy" id="35708"/>
    <lineage>
        <taxon>Eukaryota</taxon>
        <taxon>Viridiplantae</taxon>
        <taxon>Streptophyta</taxon>
        <taxon>Embryophyta</taxon>
        <taxon>Tracheophyta</taxon>
        <taxon>Spermatophyta</taxon>
        <taxon>Magnoliopsida</taxon>
        <taxon>Liliopsida</taxon>
        <taxon>Poales</taxon>
        <taxon>Poaceae</taxon>
        <taxon>PACMAD clade</taxon>
        <taxon>Arundinoideae</taxon>
        <taxon>Arundineae</taxon>
        <taxon>Arundo</taxon>
    </lineage>
</organism>
<feature type="region of interest" description="Disordered" evidence="1">
    <location>
        <begin position="1"/>
        <end position="49"/>
    </location>
</feature>
<evidence type="ECO:0000256" key="1">
    <source>
        <dbReference type="SAM" id="MobiDB-lite"/>
    </source>
</evidence>
<dbReference type="AlphaFoldDB" id="A0A0A9FJK5"/>